<dbReference type="RefSeq" id="WP_012529985.1">
    <property type="nucleotide sequence ID" value="NC_011146.1"/>
</dbReference>
<gene>
    <name evidence="2" type="ordered locus">Gbem_1551</name>
</gene>
<dbReference type="Proteomes" id="UP000008825">
    <property type="component" value="Chromosome"/>
</dbReference>
<evidence type="ECO:0000256" key="1">
    <source>
        <dbReference type="SAM" id="SignalP"/>
    </source>
</evidence>
<keyword evidence="1" id="KW-0732">Signal</keyword>
<sequence length="189" mass="19857">MFRKIAQLFCLASAIVALSSCGGGDLGGGIGEFATVNATAVPKTARLESDIVTGNACTTVSTGGTVKTDNVDVDFTSKPQFTTGALNLEVTRITIHYIPANPATPAIPDTFLNTNQTVAPGSTFTFTVPVLTEAQKTALLNRTTLPMPLCSSTVFEYYVDIIFETTEPGGIGKTRNITAKMNLAVADRT</sequence>
<reference evidence="2 3" key="2">
    <citation type="journal article" date="2010" name="BMC Genomics">
        <title>The genome of Geobacter bemidjiensis, exemplar for the subsurface clade of Geobacter species that predominate in Fe(III)-reducing subsurface environments.</title>
        <authorList>
            <person name="Aklujkar M."/>
            <person name="Young N.D."/>
            <person name="Holmes D."/>
            <person name="Chavan M."/>
            <person name="Risso C."/>
            <person name="Kiss H.E."/>
            <person name="Han C.S."/>
            <person name="Land M.L."/>
            <person name="Lovley D.R."/>
        </authorList>
    </citation>
    <scope>NUCLEOTIDE SEQUENCE [LARGE SCALE GENOMIC DNA]</scope>
    <source>
        <strain evidence="3">ATCC BAA-1014 / DSM 16622 / JCM 12645 / Bem</strain>
    </source>
</reference>
<keyword evidence="2" id="KW-0449">Lipoprotein</keyword>
<protein>
    <submittedName>
        <fullName evidence="2">Lipoprotein, putative</fullName>
    </submittedName>
</protein>
<dbReference type="HOGENOM" id="CLU_1426135_0_0_7"/>
<organism evidence="2 3">
    <name type="scientific">Citrifermentans bemidjiense (strain ATCC BAA-1014 / DSM 16622 / JCM 12645 / Bem)</name>
    <name type="common">Geobacter bemidjiensis</name>
    <dbReference type="NCBI Taxonomy" id="404380"/>
    <lineage>
        <taxon>Bacteria</taxon>
        <taxon>Pseudomonadati</taxon>
        <taxon>Thermodesulfobacteriota</taxon>
        <taxon>Desulfuromonadia</taxon>
        <taxon>Geobacterales</taxon>
        <taxon>Geobacteraceae</taxon>
        <taxon>Citrifermentans</taxon>
    </lineage>
</organism>
<proteinExistence type="predicted"/>
<name>B5E8I4_CITBB</name>
<evidence type="ECO:0000313" key="3">
    <source>
        <dbReference type="Proteomes" id="UP000008825"/>
    </source>
</evidence>
<dbReference type="OrthoDB" id="5398631at2"/>
<dbReference type="AlphaFoldDB" id="B5E8I4"/>
<dbReference type="STRING" id="404380.Gbem_1551"/>
<dbReference type="KEGG" id="gbm:Gbem_1551"/>
<evidence type="ECO:0000313" key="2">
    <source>
        <dbReference type="EMBL" id="ACH38569.1"/>
    </source>
</evidence>
<accession>B5E8I4</accession>
<dbReference type="EMBL" id="CP001124">
    <property type="protein sequence ID" value="ACH38569.1"/>
    <property type="molecule type" value="Genomic_DNA"/>
</dbReference>
<dbReference type="PROSITE" id="PS51257">
    <property type="entry name" value="PROKAR_LIPOPROTEIN"/>
    <property type="match status" value="1"/>
</dbReference>
<keyword evidence="3" id="KW-1185">Reference proteome</keyword>
<feature type="signal peptide" evidence="1">
    <location>
        <begin position="1"/>
        <end position="19"/>
    </location>
</feature>
<reference evidence="2 3" key="1">
    <citation type="submission" date="2008-07" db="EMBL/GenBank/DDBJ databases">
        <title>Complete sequence of Geobacter bemidjiensis BEM.</title>
        <authorList>
            <consortium name="US DOE Joint Genome Institute"/>
            <person name="Lucas S."/>
            <person name="Copeland A."/>
            <person name="Lapidus A."/>
            <person name="Glavina del Rio T."/>
            <person name="Dalin E."/>
            <person name="Tice H."/>
            <person name="Bruce D."/>
            <person name="Goodwin L."/>
            <person name="Pitluck S."/>
            <person name="Kiss H."/>
            <person name="Brettin T."/>
            <person name="Detter J.C."/>
            <person name="Han C."/>
            <person name="Kuske C.R."/>
            <person name="Schmutz J."/>
            <person name="Larimer F."/>
            <person name="Land M."/>
            <person name="Hauser L."/>
            <person name="Kyrpides N."/>
            <person name="Lykidis A."/>
            <person name="Lovley D."/>
            <person name="Richardson P."/>
        </authorList>
    </citation>
    <scope>NUCLEOTIDE SEQUENCE [LARGE SCALE GENOMIC DNA]</scope>
    <source>
        <strain evidence="3">ATCC BAA-1014 / DSM 16622 / JCM 12645 / Bem</strain>
    </source>
</reference>
<feature type="chain" id="PRO_5002832284" evidence="1">
    <location>
        <begin position="20"/>
        <end position="189"/>
    </location>
</feature>